<evidence type="ECO:0000256" key="6">
    <source>
        <dbReference type="ARBA" id="ARBA00023136"/>
    </source>
</evidence>
<feature type="transmembrane region" description="Helical" evidence="7">
    <location>
        <begin position="291"/>
        <end position="311"/>
    </location>
</feature>
<evidence type="ECO:0000256" key="2">
    <source>
        <dbReference type="ARBA" id="ARBA00022448"/>
    </source>
</evidence>
<dbReference type="Pfam" id="PF00324">
    <property type="entry name" value="AA_permease"/>
    <property type="match status" value="1"/>
</dbReference>
<proteinExistence type="predicted"/>
<keyword evidence="3 7" id="KW-0812">Transmembrane</keyword>
<accession>A0A161TQY4</accession>
<keyword evidence="2" id="KW-0813">Transport</keyword>
<dbReference type="PIRSF" id="PIRSF006060">
    <property type="entry name" value="AA_transporter"/>
    <property type="match status" value="1"/>
</dbReference>
<comment type="subcellular location">
    <subcellularLocation>
        <location evidence="1">Membrane</location>
        <topology evidence="1">Multi-pass membrane protein</topology>
    </subcellularLocation>
</comment>
<evidence type="ECO:0000256" key="4">
    <source>
        <dbReference type="ARBA" id="ARBA00022970"/>
    </source>
</evidence>
<feature type="transmembrane region" description="Helical" evidence="7">
    <location>
        <begin position="198"/>
        <end position="217"/>
    </location>
</feature>
<evidence type="ECO:0000256" key="5">
    <source>
        <dbReference type="ARBA" id="ARBA00022989"/>
    </source>
</evidence>
<feature type="transmembrane region" description="Helical" evidence="7">
    <location>
        <begin position="497"/>
        <end position="515"/>
    </location>
</feature>
<dbReference type="AlphaFoldDB" id="A0A161TQY4"/>
<dbReference type="GO" id="GO:0016020">
    <property type="term" value="C:membrane"/>
    <property type="evidence" value="ECO:0007669"/>
    <property type="project" value="UniProtKB-SubCell"/>
</dbReference>
<feature type="transmembrane region" description="Helical" evidence="7">
    <location>
        <begin position="90"/>
        <end position="121"/>
    </location>
</feature>
<dbReference type="FunFam" id="1.20.1740.10:FF:000006">
    <property type="entry name" value="General amino acid permease"/>
    <property type="match status" value="1"/>
</dbReference>
<evidence type="ECO:0000259" key="8">
    <source>
        <dbReference type="Pfam" id="PF00324"/>
    </source>
</evidence>
<dbReference type="GeneID" id="28894020"/>
<gene>
    <name evidence="9" type="ORF">L228DRAFT_104472</name>
</gene>
<feature type="transmembrane region" description="Helical" evidence="7">
    <location>
        <begin position="425"/>
        <end position="443"/>
    </location>
</feature>
<dbReference type="OMA" id="VHWINIE"/>
<dbReference type="InterPro" id="IPR004841">
    <property type="entry name" value="AA-permease/SLC12A_dom"/>
</dbReference>
<keyword evidence="5 7" id="KW-1133">Transmembrane helix</keyword>
<sequence>MVSSVNNPAIAMAEKPPSLEKEPMADVEVGIAVTDEKDDRPGEGFGEVSDLKRGLKQRHIQMIALAGTIGTGLFLSSGKAIARGGPVGTVIAYTVVGLLVSTIVFAIAELSALVPLSGGIIRPAEYFFDPALGFAQGWNTTYATAMLLPSEMVACAVIIRYWTEQVNNAVWITILGFLLLVSNMFFVGVYGELEFICAILKILLVVGSVIMGIVVDLGGGPKGHRLGFQYWKNPGPFVQYLGISGSWGQFLGFWRVMGSAVYSFSNVENISVAAAETENPRRNIPKAAKRVFVRVLLFYITSMFVVSLVVASNDPGLSKSAGDASASPFVLAASSSGIHVVPSIINAVVLTSAWSAGNSAMLGGSRVLYGLAREGHAPKIFTRTSRFGIPYVAVLSIGLFMVLGYMTLEDSASTVFDWFQDLVSAATYVHWIIIAIVYLRFYYGCKKQNISRDELPWKSPFQPYATWVALVSFTILLLTGGYTVFLHGEWDAETFVSNYFNIPLIFALYFGYKVFRKTKMVSLEEMPIRRFIEIYQDNPEPPEEPKKGWRKLNILW</sequence>
<dbReference type="InParanoid" id="A0A161TQY4"/>
<dbReference type="EMBL" id="KV407456">
    <property type="protein sequence ID" value="KZF24806.1"/>
    <property type="molecule type" value="Genomic_DNA"/>
</dbReference>
<dbReference type="Proteomes" id="UP000076632">
    <property type="component" value="Unassembled WGS sequence"/>
</dbReference>
<feature type="transmembrane region" description="Helical" evidence="7">
    <location>
        <begin position="60"/>
        <end position="78"/>
    </location>
</feature>
<evidence type="ECO:0000256" key="1">
    <source>
        <dbReference type="ARBA" id="ARBA00004141"/>
    </source>
</evidence>
<dbReference type="InterPro" id="IPR050524">
    <property type="entry name" value="APC_YAT"/>
</dbReference>
<dbReference type="Gene3D" id="1.20.1740.10">
    <property type="entry name" value="Amino acid/polyamine transporter I"/>
    <property type="match status" value="1"/>
</dbReference>
<feature type="transmembrane region" description="Helical" evidence="7">
    <location>
        <begin position="464"/>
        <end position="485"/>
    </location>
</feature>
<dbReference type="RefSeq" id="XP_018190361.1">
    <property type="nucleotide sequence ID" value="XM_018328883.1"/>
</dbReference>
<feature type="transmembrane region" description="Helical" evidence="7">
    <location>
        <begin position="237"/>
        <end position="256"/>
    </location>
</feature>
<evidence type="ECO:0000256" key="7">
    <source>
        <dbReference type="SAM" id="Phobius"/>
    </source>
</evidence>
<dbReference type="PANTHER" id="PTHR43341:SF18">
    <property type="entry name" value="AMINO ACID PERMEASE_ SLC12A DOMAIN-CONTAINING PROTEIN"/>
    <property type="match status" value="1"/>
</dbReference>
<feature type="transmembrane region" description="Helical" evidence="7">
    <location>
        <begin position="169"/>
        <end position="191"/>
    </location>
</feature>
<dbReference type="OrthoDB" id="3900342at2759"/>
<protein>
    <recommendedName>
        <fullName evidence="8">Amino acid permease/ SLC12A domain-containing protein</fullName>
    </recommendedName>
</protein>
<keyword evidence="6 7" id="KW-0472">Membrane</keyword>
<evidence type="ECO:0000313" key="9">
    <source>
        <dbReference type="EMBL" id="KZF24806.1"/>
    </source>
</evidence>
<dbReference type="GO" id="GO:0015171">
    <property type="term" value="F:amino acid transmembrane transporter activity"/>
    <property type="evidence" value="ECO:0007669"/>
    <property type="project" value="TreeGrafter"/>
</dbReference>
<dbReference type="STRING" id="1328760.A0A161TQY4"/>
<reference evidence="9 10" key="1">
    <citation type="journal article" date="2016" name="Fungal Biol.">
        <title>The genome of Xylona heveae provides a window into fungal endophytism.</title>
        <authorList>
            <person name="Gazis R."/>
            <person name="Kuo A."/>
            <person name="Riley R."/>
            <person name="LaButti K."/>
            <person name="Lipzen A."/>
            <person name="Lin J."/>
            <person name="Amirebrahimi M."/>
            <person name="Hesse C.N."/>
            <person name="Spatafora J.W."/>
            <person name="Henrissat B."/>
            <person name="Hainaut M."/>
            <person name="Grigoriev I.V."/>
            <person name="Hibbett D.S."/>
        </authorList>
    </citation>
    <scope>NUCLEOTIDE SEQUENCE [LARGE SCALE GENOMIC DNA]</scope>
    <source>
        <strain evidence="9 10">TC161</strain>
    </source>
</reference>
<keyword evidence="4" id="KW-0029">Amino-acid transport</keyword>
<keyword evidence="10" id="KW-1185">Reference proteome</keyword>
<organism evidence="9 10">
    <name type="scientific">Xylona heveae (strain CBS 132557 / TC161)</name>
    <dbReference type="NCBI Taxonomy" id="1328760"/>
    <lineage>
        <taxon>Eukaryota</taxon>
        <taxon>Fungi</taxon>
        <taxon>Dikarya</taxon>
        <taxon>Ascomycota</taxon>
        <taxon>Pezizomycotina</taxon>
        <taxon>Xylonomycetes</taxon>
        <taxon>Xylonales</taxon>
        <taxon>Xylonaceae</taxon>
        <taxon>Xylona</taxon>
    </lineage>
</organism>
<evidence type="ECO:0000313" key="10">
    <source>
        <dbReference type="Proteomes" id="UP000076632"/>
    </source>
</evidence>
<feature type="transmembrane region" description="Helical" evidence="7">
    <location>
        <begin position="331"/>
        <end position="356"/>
    </location>
</feature>
<feature type="transmembrane region" description="Helical" evidence="7">
    <location>
        <begin position="387"/>
        <end position="405"/>
    </location>
</feature>
<evidence type="ECO:0000256" key="3">
    <source>
        <dbReference type="ARBA" id="ARBA00022692"/>
    </source>
</evidence>
<feature type="domain" description="Amino acid permease/ SLC12A" evidence="8">
    <location>
        <begin position="59"/>
        <end position="520"/>
    </location>
</feature>
<name>A0A161TQY4_XYLHT</name>
<dbReference type="PANTHER" id="PTHR43341">
    <property type="entry name" value="AMINO ACID PERMEASE"/>
    <property type="match status" value="1"/>
</dbReference>